<keyword evidence="2" id="KW-0812">Transmembrane</keyword>
<feature type="transmembrane region" description="Helical" evidence="2">
    <location>
        <begin position="612"/>
        <end position="634"/>
    </location>
</feature>
<sequence>MTEHLCEQCGAENAANAQFCTKCDFYLGWDTGDGSLDKAPLTASVPVVRETHSQKFPAVTVGRPRVTTPPPVNRPGRPAGRPASAPTVTIEHPEVELDPVSGGTVDVCIRNRSAIVDGYTITAPRGPEWLQIQHPEIRLLTDEESTTTVSFSIRPGFDVYVQRFRLHVQICSVEDPAKRADAELVVTVPRIGGPVTVTAEPQMLRLRDQTSGRFRVRLDNSGSNYPQRYHLSGGDPEGAVRFRFQPQTVEVPPRRSTYVDVRFDAPPLEYGQQVPRTLKVTAASDQGPIETLVNVMQERSQAPSDSPVRLRLERTVTRLRDATSAEVAVLVDNRRGSRDRRLVFSGRDLEGVVRFGFSQPQLYVRAGEQARIQVSLQAPLPNSGAEVERPITVVCNDGNDESEATGSLVQTASASPMTTAQLRLEPEHVVVRNRRRGRLRVTLDNSRGALPLSAWLSGTDPEGAVRFTFSPPRLDVPAGGVAVAALRMWSNLPGAGKTLDREITIRADDGAGAVEEQGKFTQSMSEFLPLIRLIATLVGGLLVVFGAIRPWFLGGPSYGISYLTQVVDLIDSQALAREDMWMTVSQPTVRVLLLVLAGIMLLGILSSSGKYTIMAGFCAGALMVLYIVFAMSTLHSNAPAYGVPLVVAGAVIGIIGGFCVKRGTS</sequence>
<evidence type="ECO:0000313" key="3">
    <source>
        <dbReference type="EMBL" id="BDY31319.1"/>
    </source>
</evidence>
<gene>
    <name evidence="3" type="ORF">hbim_05271</name>
</gene>
<keyword evidence="2" id="KW-0472">Membrane</keyword>
<organism evidence="3 4">
    <name type="scientific">Mycolicibacterium mageritense</name>
    <name type="common">Mycobacterium mageritense</name>
    <dbReference type="NCBI Taxonomy" id="53462"/>
    <lineage>
        <taxon>Bacteria</taxon>
        <taxon>Bacillati</taxon>
        <taxon>Actinomycetota</taxon>
        <taxon>Actinomycetes</taxon>
        <taxon>Mycobacteriales</taxon>
        <taxon>Mycobacteriaceae</taxon>
        <taxon>Mycolicibacterium</taxon>
    </lineage>
</organism>
<accession>A0AAI8TYF8</accession>
<name>A0AAI8TYF8_MYCME</name>
<proteinExistence type="predicted"/>
<evidence type="ECO:0000313" key="4">
    <source>
        <dbReference type="Proteomes" id="UP001241092"/>
    </source>
</evidence>
<dbReference type="RefSeq" id="WP_286211712.1">
    <property type="nucleotide sequence ID" value="NZ_AP027452.1"/>
</dbReference>
<feature type="transmembrane region" description="Helical" evidence="2">
    <location>
        <begin position="527"/>
        <end position="548"/>
    </location>
</feature>
<reference evidence="3" key="1">
    <citation type="submission" date="2023-03" db="EMBL/GenBank/DDBJ databases">
        <title>Draft genome sequence of a Mycolicibacterium mageritense strain H4_3_1 isolated from a hybrid biological-inorganic system reactor.</title>
        <authorList>
            <person name="Feng X."/>
            <person name="Kazama D."/>
            <person name="Sato K."/>
            <person name="Kobayashi H."/>
        </authorList>
    </citation>
    <scope>NUCLEOTIDE SEQUENCE</scope>
    <source>
        <strain evidence="3">H4_3_1</strain>
    </source>
</reference>
<feature type="transmembrane region" description="Helical" evidence="2">
    <location>
        <begin position="640"/>
        <end position="660"/>
    </location>
</feature>
<protein>
    <submittedName>
        <fullName evidence="3">Uncharacterized protein</fullName>
    </submittedName>
</protein>
<evidence type="ECO:0000256" key="1">
    <source>
        <dbReference type="SAM" id="MobiDB-lite"/>
    </source>
</evidence>
<feature type="compositionally biased region" description="Low complexity" evidence="1">
    <location>
        <begin position="74"/>
        <end position="86"/>
    </location>
</feature>
<evidence type="ECO:0000256" key="2">
    <source>
        <dbReference type="SAM" id="Phobius"/>
    </source>
</evidence>
<dbReference type="AlphaFoldDB" id="A0AAI8TYF8"/>
<feature type="region of interest" description="Disordered" evidence="1">
    <location>
        <begin position="62"/>
        <end position="86"/>
    </location>
</feature>
<dbReference type="EMBL" id="AP027452">
    <property type="protein sequence ID" value="BDY31319.1"/>
    <property type="molecule type" value="Genomic_DNA"/>
</dbReference>
<keyword evidence="2" id="KW-1133">Transmembrane helix</keyword>
<feature type="transmembrane region" description="Helical" evidence="2">
    <location>
        <begin position="587"/>
        <end position="605"/>
    </location>
</feature>
<dbReference type="Proteomes" id="UP001241092">
    <property type="component" value="Chromosome"/>
</dbReference>